<comment type="caution">
    <text evidence="3">The sequence shown here is derived from an EMBL/GenBank/DDBJ whole genome shotgun (WGS) entry which is preliminary data.</text>
</comment>
<evidence type="ECO:0000259" key="2">
    <source>
        <dbReference type="Pfam" id="PF13240"/>
    </source>
</evidence>
<feature type="compositionally biased region" description="Low complexity" evidence="1">
    <location>
        <begin position="97"/>
        <end position="120"/>
    </location>
</feature>
<dbReference type="AlphaFoldDB" id="A0A645DVF9"/>
<dbReference type="InterPro" id="IPR026870">
    <property type="entry name" value="Zinc_ribbon_dom"/>
</dbReference>
<organism evidence="3">
    <name type="scientific">bioreactor metagenome</name>
    <dbReference type="NCBI Taxonomy" id="1076179"/>
    <lineage>
        <taxon>unclassified sequences</taxon>
        <taxon>metagenomes</taxon>
        <taxon>ecological metagenomes</taxon>
    </lineage>
</organism>
<feature type="region of interest" description="Disordered" evidence="1">
    <location>
        <begin position="85"/>
        <end position="120"/>
    </location>
</feature>
<gene>
    <name evidence="3" type="ORF">SDC9_140632</name>
</gene>
<proteinExistence type="predicted"/>
<name>A0A645DVF9_9ZZZZ</name>
<accession>A0A645DVF9</accession>
<evidence type="ECO:0000256" key="1">
    <source>
        <dbReference type="SAM" id="MobiDB-lite"/>
    </source>
</evidence>
<dbReference type="EMBL" id="VSSQ01040289">
    <property type="protein sequence ID" value="MPM93494.1"/>
    <property type="molecule type" value="Genomic_DNA"/>
</dbReference>
<evidence type="ECO:0000313" key="3">
    <source>
        <dbReference type="EMBL" id="MPM93494.1"/>
    </source>
</evidence>
<reference evidence="3" key="1">
    <citation type="submission" date="2019-08" db="EMBL/GenBank/DDBJ databases">
        <authorList>
            <person name="Kucharzyk K."/>
            <person name="Murdoch R.W."/>
            <person name="Higgins S."/>
            <person name="Loffler F."/>
        </authorList>
    </citation>
    <scope>NUCLEOTIDE SEQUENCE</scope>
</reference>
<feature type="domain" description="Zinc-ribbon" evidence="2">
    <location>
        <begin position="129"/>
        <end position="151"/>
    </location>
</feature>
<sequence length="152" mass="16510">MAFFDKVGNMAKNISDRTGDAIEVTKLQAKIGNERNAMAEQMRKLGEYYYIKHNKGEQLEESALEFCKVIDEHWKQITEAQAKIDKIKSDNETQKTASGASAPQMAPQAPAAEQFQAAPEAPAAPQAHFCTACGAKLDEGVKFCGSCGAKVP</sequence>
<dbReference type="Pfam" id="PF13240">
    <property type="entry name" value="Zn_Ribbon_1"/>
    <property type="match status" value="1"/>
</dbReference>
<protein>
    <recommendedName>
        <fullName evidence="2">Zinc-ribbon domain-containing protein</fullName>
    </recommendedName>
</protein>